<dbReference type="Pfam" id="PF01246">
    <property type="entry name" value="Ribosomal_L24e"/>
    <property type="match status" value="1"/>
</dbReference>
<dbReference type="EMBL" id="GECU01024810">
    <property type="protein sequence ID" value="JAS82896.1"/>
    <property type="molecule type" value="Transcribed_RNA"/>
</dbReference>
<evidence type="ECO:0000256" key="1">
    <source>
        <dbReference type="ARBA" id="ARBA00005647"/>
    </source>
</evidence>
<dbReference type="AlphaFoldDB" id="A0A1B6I7H5"/>
<name>A0A1B6I7H5_9HEMI</name>
<dbReference type="InterPro" id="IPR038630">
    <property type="entry name" value="L24e/L24_sf"/>
</dbReference>
<protein>
    <recommendedName>
        <fullName evidence="3">Large ribosomal subunit protein eL24-related N-terminal domain-containing protein</fullName>
    </recommendedName>
</protein>
<feature type="domain" description="Large ribosomal subunit protein eL24-related N-terminal" evidence="3">
    <location>
        <begin position="13"/>
        <end position="71"/>
    </location>
</feature>
<comment type="similarity">
    <text evidence="1">Belongs to the eukaryotic ribosomal protein eL24 family.</text>
</comment>
<sequence>RKFAQIFSPMYQGQCAFSGWMIPRGSGIHKVGCDNKVFFAMGKKEHNLIARKIPARSKKWTESSRAFFNKTRKSVSDKHEFIPITKIVRGFSMIPKSLISADAKPAQKREDDRRAGDKQGSRSYKNA</sequence>
<evidence type="ECO:0000259" key="3">
    <source>
        <dbReference type="Pfam" id="PF01246"/>
    </source>
</evidence>
<proteinExistence type="inferred from homology"/>
<feature type="compositionally biased region" description="Basic and acidic residues" evidence="2">
    <location>
        <begin position="105"/>
        <end position="120"/>
    </location>
</feature>
<accession>A0A1B6I7H5</accession>
<organism evidence="4">
    <name type="scientific">Homalodisca liturata</name>
    <dbReference type="NCBI Taxonomy" id="320908"/>
    <lineage>
        <taxon>Eukaryota</taxon>
        <taxon>Metazoa</taxon>
        <taxon>Ecdysozoa</taxon>
        <taxon>Arthropoda</taxon>
        <taxon>Hexapoda</taxon>
        <taxon>Insecta</taxon>
        <taxon>Pterygota</taxon>
        <taxon>Neoptera</taxon>
        <taxon>Paraneoptera</taxon>
        <taxon>Hemiptera</taxon>
        <taxon>Auchenorrhyncha</taxon>
        <taxon>Membracoidea</taxon>
        <taxon>Cicadellidae</taxon>
        <taxon>Cicadellinae</taxon>
        <taxon>Proconiini</taxon>
        <taxon>Homalodisca</taxon>
    </lineage>
</organism>
<feature type="non-terminal residue" evidence="4">
    <location>
        <position position="1"/>
    </location>
</feature>
<dbReference type="SUPFAM" id="SSF57716">
    <property type="entry name" value="Glucocorticoid receptor-like (DNA-binding domain)"/>
    <property type="match status" value="1"/>
</dbReference>
<dbReference type="Gene3D" id="2.30.170.20">
    <property type="entry name" value="Ribosomal protein L24e"/>
    <property type="match status" value="1"/>
</dbReference>
<evidence type="ECO:0000256" key="2">
    <source>
        <dbReference type="SAM" id="MobiDB-lite"/>
    </source>
</evidence>
<gene>
    <name evidence="4" type="ORF">g.58657</name>
</gene>
<evidence type="ECO:0000313" key="4">
    <source>
        <dbReference type="EMBL" id="JAS82896.1"/>
    </source>
</evidence>
<reference evidence="4" key="1">
    <citation type="submission" date="2015-11" db="EMBL/GenBank/DDBJ databases">
        <title>De novo transcriptome assembly of four potential Pierce s Disease insect vectors from Arizona vineyards.</title>
        <authorList>
            <person name="Tassone E.E."/>
        </authorList>
    </citation>
    <scope>NUCLEOTIDE SEQUENCE</scope>
</reference>
<feature type="non-terminal residue" evidence="4">
    <location>
        <position position="127"/>
    </location>
</feature>
<feature type="region of interest" description="Disordered" evidence="2">
    <location>
        <begin position="100"/>
        <end position="127"/>
    </location>
</feature>
<dbReference type="InterPro" id="IPR000988">
    <property type="entry name" value="Ribosomal_eL24-rel_N"/>
</dbReference>